<feature type="region of interest" description="Disordered" evidence="1">
    <location>
        <begin position="324"/>
        <end position="367"/>
    </location>
</feature>
<dbReference type="OMA" id="WHLEEND"/>
<proteinExistence type="predicted"/>
<dbReference type="EMBL" id="KV878679">
    <property type="protein sequence ID" value="OJJ76864.1"/>
    <property type="molecule type" value="Genomic_DNA"/>
</dbReference>
<sequence>MQAKRYIPPAKSFRYVDVCQTRSSASLGNFKVGKVRIDCCFLISKTQWGKLRGQDAGLMYLDLTFHQPADCKLSQATITMNFHESSERPKMSHNSPDLEITEFFGPQTLTGEKRERQVSKTFEAIPKVGAANASVEGIGISRKSQANYASRWKFTGSRFTEDSDDDLYRTSGSRYRQLIWHLEENELERQAVHHSVVHTALAFHHDSCPFYLDLQIEVKMQRWHHRVRQRLVCPPRNQKALTRAKIKPVVAETDDPHFSKLVRDIDHAMVQENLHPVAEVSDPKPAVFPDDTQGKDPGSESSDIGLPNEALLELARQLTGNATKHPSTLAFPRSSSATSTQTVNSSDSTLVESETVSQSGDQADIKPADCEAGVPITVDSTKEIIKTTTIQEHASRAALAGVRHTSQVLAALIAWLILGLNGLHAGLARAGRGVEKN</sequence>
<dbReference type="OrthoDB" id="3922785at2759"/>
<dbReference type="STRING" id="767769.A0A1L9UYS2"/>
<dbReference type="RefSeq" id="XP_067484111.1">
    <property type="nucleotide sequence ID" value="XM_067622061.1"/>
</dbReference>
<feature type="region of interest" description="Disordered" evidence="1">
    <location>
        <begin position="276"/>
        <end position="305"/>
    </location>
</feature>
<accession>A0A1L9UYS2</accession>
<keyword evidence="3" id="KW-1185">Reference proteome</keyword>
<evidence type="ECO:0000313" key="3">
    <source>
        <dbReference type="Proteomes" id="UP000184499"/>
    </source>
</evidence>
<evidence type="ECO:0000313" key="2">
    <source>
        <dbReference type="EMBL" id="OJJ76864.1"/>
    </source>
</evidence>
<gene>
    <name evidence="2" type="ORF">ASPBRDRAFT_24578</name>
</gene>
<organism evidence="2 3">
    <name type="scientific">Aspergillus brasiliensis (strain CBS 101740 / IMI 381727 / IBT 21946)</name>
    <dbReference type="NCBI Taxonomy" id="767769"/>
    <lineage>
        <taxon>Eukaryota</taxon>
        <taxon>Fungi</taxon>
        <taxon>Dikarya</taxon>
        <taxon>Ascomycota</taxon>
        <taxon>Pezizomycotina</taxon>
        <taxon>Eurotiomycetes</taxon>
        <taxon>Eurotiomycetidae</taxon>
        <taxon>Eurotiales</taxon>
        <taxon>Aspergillaceae</taxon>
        <taxon>Aspergillus</taxon>
        <taxon>Aspergillus subgen. Circumdati</taxon>
    </lineage>
</organism>
<dbReference type="Proteomes" id="UP000184499">
    <property type="component" value="Unassembled WGS sequence"/>
</dbReference>
<dbReference type="AlphaFoldDB" id="A0A1L9UYS2"/>
<name>A0A1L9UYS2_ASPBC</name>
<protein>
    <submittedName>
        <fullName evidence="2">Uncharacterized protein</fullName>
    </submittedName>
</protein>
<feature type="compositionally biased region" description="Polar residues" evidence="1">
    <location>
        <begin position="333"/>
        <end position="361"/>
    </location>
</feature>
<evidence type="ECO:0000256" key="1">
    <source>
        <dbReference type="SAM" id="MobiDB-lite"/>
    </source>
</evidence>
<dbReference type="GeneID" id="93574549"/>
<reference evidence="3" key="1">
    <citation type="journal article" date="2017" name="Genome Biol.">
        <title>Comparative genomics reveals high biological diversity and specific adaptations in the industrially and medically important fungal genus Aspergillus.</title>
        <authorList>
            <person name="de Vries R.P."/>
            <person name="Riley R."/>
            <person name="Wiebenga A."/>
            <person name="Aguilar-Osorio G."/>
            <person name="Amillis S."/>
            <person name="Uchima C.A."/>
            <person name="Anderluh G."/>
            <person name="Asadollahi M."/>
            <person name="Askin M."/>
            <person name="Barry K."/>
            <person name="Battaglia E."/>
            <person name="Bayram O."/>
            <person name="Benocci T."/>
            <person name="Braus-Stromeyer S.A."/>
            <person name="Caldana C."/>
            <person name="Canovas D."/>
            <person name="Cerqueira G.C."/>
            <person name="Chen F."/>
            <person name="Chen W."/>
            <person name="Choi C."/>
            <person name="Clum A."/>
            <person name="Dos Santos R.A."/>
            <person name="Damasio A.R."/>
            <person name="Diallinas G."/>
            <person name="Emri T."/>
            <person name="Fekete E."/>
            <person name="Flipphi M."/>
            <person name="Freyberg S."/>
            <person name="Gallo A."/>
            <person name="Gournas C."/>
            <person name="Habgood R."/>
            <person name="Hainaut M."/>
            <person name="Harispe M.L."/>
            <person name="Henrissat B."/>
            <person name="Hilden K.S."/>
            <person name="Hope R."/>
            <person name="Hossain A."/>
            <person name="Karabika E."/>
            <person name="Karaffa L."/>
            <person name="Karanyi Z."/>
            <person name="Krasevec N."/>
            <person name="Kuo A."/>
            <person name="Kusch H."/>
            <person name="LaButti K."/>
            <person name="Lagendijk E.L."/>
            <person name="Lapidus A."/>
            <person name="Levasseur A."/>
            <person name="Lindquist E."/>
            <person name="Lipzen A."/>
            <person name="Logrieco A.F."/>
            <person name="MacCabe A."/>
            <person name="Maekelae M.R."/>
            <person name="Malavazi I."/>
            <person name="Melin P."/>
            <person name="Meyer V."/>
            <person name="Mielnichuk N."/>
            <person name="Miskei M."/>
            <person name="Molnar A.P."/>
            <person name="Mule G."/>
            <person name="Ngan C.Y."/>
            <person name="Orejas M."/>
            <person name="Orosz E."/>
            <person name="Ouedraogo J.P."/>
            <person name="Overkamp K.M."/>
            <person name="Park H.-S."/>
            <person name="Perrone G."/>
            <person name="Piumi F."/>
            <person name="Punt P.J."/>
            <person name="Ram A.F."/>
            <person name="Ramon A."/>
            <person name="Rauscher S."/>
            <person name="Record E."/>
            <person name="Riano-Pachon D.M."/>
            <person name="Robert V."/>
            <person name="Roehrig J."/>
            <person name="Ruller R."/>
            <person name="Salamov A."/>
            <person name="Salih N.S."/>
            <person name="Samson R.A."/>
            <person name="Sandor E."/>
            <person name="Sanguinetti M."/>
            <person name="Schuetze T."/>
            <person name="Sepcic K."/>
            <person name="Shelest E."/>
            <person name="Sherlock G."/>
            <person name="Sophianopoulou V."/>
            <person name="Squina F.M."/>
            <person name="Sun H."/>
            <person name="Susca A."/>
            <person name="Todd R.B."/>
            <person name="Tsang A."/>
            <person name="Unkles S.E."/>
            <person name="van de Wiele N."/>
            <person name="van Rossen-Uffink D."/>
            <person name="Oliveira J.V."/>
            <person name="Vesth T.C."/>
            <person name="Visser J."/>
            <person name="Yu J.-H."/>
            <person name="Zhou M."/>
            <person name="Andersen M.R."/>
            <person name="Archer D.B."/>
            <person name="Baker S.E."/>
            <person name="Benoit I."/>
            <person name="Brakhage A.A."/>
            <person name="Braus G.H."/>
            <person name="Fischer R."/>
            <person name="Frisvad J.C."/>
            <person name="Goldman G.H."/>
            <person name="Houbraken J."/>
            <person name="Oakley B."/>
            <person name="Pocsi I."/>
            <person name="Scazzocchio C."/>
            <person name="Seiboth B."/>
            <person name="vanKuyk P.A."/>
            <person name="Wortman J."/>
            <person name="Dyer P.S."/>
            <person name="Grigoriev I.V."/>
        </authorList>
    </citation>
    <scope>NUCLEOTIDE SEQUENCE [LARGE SCALE GENOMIC DNA]</scope>
    <source>
        <strain evidence="3">CBS 101740 / IMI 381727 / IBT 21946</strain>
    </source>
</reference>
<dbReference type="VEuPathDB" id="FungiDB:ASPBRDRAFT_24578"/>